<feature type="chain" id="PRO_5019883559" description="TraT complement resistance protein" evidence="6">
    <location>
        <begin position="19"/>
        <end position="248"/>
    </location>
</feature>
<dbReference type="RefSeq" id="WP_006872186.1">
    <property type="nucleotide sequence ID" value="NZ_JH413846.1"/>
</dbReference>
<protein>
    <recommendedName>
        <fullName evidence="9">TraT complement resistance protein</fullName>
    </recommendedName>
</protein>
<dbReference type="AlphaFoldDB" id="G9ESN6"/>
<gene>
    <name evidence="7" type="ORF">LDG_8307</name>
</gene>
<reference evidence="7 8" key="1">
    <citation type="journal article" date="2011" name="BMC Genomics">
        <title>Insight into cross-talk between intra-amoebal pathogens.</title>
        <authorList>
            <person name="Gimenez G."/>
            <person name="Bertelli C."/>
            <person name="Moliner C."/>
            <person name="Robert C."/>
            <person name="Raoult D."/>
            <person name="Fournier P.E."/>
            <person name="Greub G."/>
        </authorList>
    </citation>
    <scope>NUCLEOTIDE SEQUENCE [LARGE SCALE GENOMIC DNA]</scope>
    <source>
        <strain evidence="7 8">LLAP12</strain>
    </source>
</reference>
<dbReference type="eggNOG" id="ENOG502ZAYY">
    <property type="taxonomic scope" value="Bacteria"/>
</dbReference>
<proteinExistence type="predicted"/>
<dbReference type="InParanoid" id="G9ESN6"/>
<name>G9ESN6_9GAMM</name>
<dbReference type="HOGENOM" id="CLU_093762_0_0_6"/>
<accession>G9ESN6</accession>
<organism evidence="7 8">
    <name type="scientific">Legionella drancourtii LLAP12</name>
    <dbReference type="NCBI Taxonomy" id="658187"/>
    <lineage>
        <taxon>Bacteria</taxon>
        <taxon>Pseudomonadati</taxon>
        <taxon>Pseudomonadota</taxon>
        <taxon>Gammaproteobacteria</taxon>
        <taxon>Legionellales</taxon>
        <taxon>Legionellaceae</taxon>
        <taxon>Legionella</taxon>
    </lineage>
</organism>
<dbReference type="PIRSF" id="PIRSF002859">
    <property type="entry name" value="Lipo_traT"/>
    <property type="match status" value="1"/>
</dbReference>
<evidence type="ECO:0000256" key="6">
    <source>
        <dbReference type="PIRNR" id="PIRNR002859"/>
    </source>
</evidence>
<keyword evidence="6" id="KW-0998">Cell outer membrane</keyword>
<evidence type="ECO:0000256" key="3">
    <source>
        <dbReference type="ARBA" id="ARBA00023136"/>
    </source>
</evidence>
<dbReference type="InterPro" id="IPR008874">
    <property type="entry name" value="TraT_complement-R"/>
</dbReference>
<comment type="subcellular location">
    <subcellularLocation>
        <location evidence="1">Cell outer membrane</location>
        <topology evidence="1">Lipid-anchor</topology>
    </subcellularLocation>
</comment>
<dbReference type="Pfam" id="PF05818">
    <property type="entry name" value="TraT"/>
    <property type="match status" value="1"/>
</dbReference>
<dbReference type="OrthoDB" id="9791439at2"/>
<keyword evidence="5" id="KW-0449">Lipoprotein</keyword>
<keyword evidence="8" id="KW-1185">Reference proteome</keyword>
<dbReference type="STRING" id="658187.LDG_8307"/>
<keyword evidence="2 6" id="KW-0732">Signal</keyword>
<evidence type="ECO:0000313" key="8">
    <source>
        <dbReference type="Proteomes" id="UP000002770"/>
    </source>
</evidence>
<evidence type="ECO:0000256" key="1">
    <source>
        <dbReference type="ARBA" id="ARBA00004459"/>
    </source>
</evidence>
<keyword evidence="3 6" id="KW-0472">Membrane</keyword>
<evidence type="ECO:0000256" key="2">
    <source>
        <dbReference type="ARBA" id="ARBA00022729"/>
    </source>
</evidence>
<evidence type="ECO:0008006" key="9">
    <source>
        <dbReference type="Google" id="ProtNLM"/>
    </source>
</evidence>
<evidence type="ECO:0000256" key="4">
    <source>
        <dbReference type="ARBA" id="ARBA00023139"/>
    </source>
</evidence>
<dbReference type="Proteomes" id="UP000002770">
    <property type="component" value="Unassembled WGS sequence"/>
</dbReference>
<feature type="signal peptide" evidence="6">
    <location>
        <begin position="1"/>
        <end position="18"/>
    </location>
</feature>
<sequence>MKITKMNAAIQYSALVCAALTLVGCAATQTALEHHTLEANTKLSKTIFLDPVSPSQKTVFVSVKNTSEENLTLEKPLVQALAERGYREVNNPSQAHYMIQANVLKVGKMSRSASQNALGGGYGSALAGAATGAALGSFGNSNTVMGGGIAGGLVGLAADSLVKDVNYTVVTDVQISERVGKGVRVQEHFNSALENGTASGTYQTSSKQTNYQRYRTRVVSNADKVNLSFKDARPALEQGIVRTLAGIF</sequence>
<evidence type="ECO:0000313" key="7">
    <source>
        <dbReference type="EMBL" id="EHL29717.1"/>
    </source>
</evidence>
<dbReference type="GO" id="GO:0009279">
    <property type="term" value="C:cell outer membrane"/>
    <property type="evidence" value="ECO:0007669"/>
    <property type="project" value="UniProtKB-SubCell"/>
</dbReference>
<dbReference type="PROSITE" id="PS51257">
    <property type="entry name" value="PROKAR_LIPOPROTEIN"/>
    <property type="match status" value="1"/>
</dbReference>
<dbReference type="EMBL" id="JH413846">
    <property type="protein sequence ID" value="EHL29717.1"/>
    <property type="molecule type" value="Genomic_DNA"/>
</dbReference>
<keyword evidence="4" id="KW-0564">Palmitate</keyword>
<evidence type="ECO:0000256" key="5">
    <source>
        <dbReference type="ARBA" id="ARBA00023288"/>
    </source>
</evidence>